<dbReference type="OrthoDB" id="9794896at2"/>
<keyword evidence="4" id="KW-0732">Signal</keyword>
<gene>
    <name evidence="6" type="ORF">DWG20_04980</name>
</gene>
<feature type="chain" id="PRO_5016699521" evidence="4">
    <location>
        <begin position="25"/>
        <end position="321"/>
    </location>
</feature>
<keyword evidence="1" id="KW-0805">Transcription regulation</keyword>
<evidence type="ECO:0000256" key="2">
    <source>
        <dbReference type="ARBA" id="ARBA00023125"/>
    </source>
</evidence>
<organism evidence="6 7">
    <name type="scientific">Crenobacter cavernae</name>
    <dbReference type="NCBI Taxonomy" id="2290923"/>
    <lineage>
        <taxon>Bacteria</taxon>
        <taxon>Pseudomonadati</taxon>
        <taxon>Pseudomonadota</taxon>
        <taxon>Betaproteobacteria</taxon>
        <taxon>Neisseriales</taxon>
        <taxon>Neisseriaceae</taxon>
        <taxon>Crenobacter</taxon>
    </lineage>
</organism>
<evidence type="ECO:0000256" key="3">
    <source>
        <dbReference type="ARBA" id="ARBA00023163"/>
    </source>
</evidence>
<dbReference type="SUPFAM" id="SSF52317">
    <property type="entry name" value="Class I glutamine amidotransferase-like"/>
    <property type="match status" value="1"/>
</dbReference>
<dbReference type="PANTHER" id="PTHR43130:SF11">
    <property type="entry name" value="TRANSCRIPTIONAL REGULATORY PROTEIN"/>
    <property type="match status" value="1"/>
</dbReference>
<evidence type="ECO:0000313" key="6">
    <source>
        <dbReference type="EMBL" id="AXK38837.1"/>
    </source>
</evidence>
<feature type="signal peptide" evidence="4">
    <location>
        <begin position="1"/>
        <end position="24"/>
    </location>
</feature>
<dbReference type="GO" id="GO:0003700">
    <property type="term" value="F:DNA-binding transcription factor activity"/>
    <property type="evidence" value="ECO:0007669"/>
    <property type="project" value="InterPro"/>
</dbReference>
<reference evidence="6 7" key="1">
    <citation type="submission" date="2018-07" db="EMBL/GenBank/DDBJ databases">
        <title>Crenobacter cavernae sp. nov., isolated from a karst cave.</title>
        <authorList>
            <person name="Zhu H."/>
        </authorList>
    </citation>
    <scope>NUCLEOTIDE SEQUENCE [LARGE SCALE GENOMIC DNA]</scope>
    <source>
        <strain evidence="6 7">K1W11S-77</strain>
    </source>
</reference>
<dbReference type="PANTHER" id="PTHR43130">
    <property type="entry name" value="ARAC-FAMILY TRANSCRIPTIONAL REGULATOR"/>
    <property type="match status" value="1"/>
</dbReference>
<dbReference type="Proteomes" id="UP000254537">
    <property type="component" value="Chromosome"/>
</dbReference>
<name>A0A345Y4I5_9NEIS</name>
<evidence type="ECO:0000256" key="1">
    <source>
        <dbReference type="ARBA" id="ARBA00023015"/>
    </source>
</evidence>
<dbReference type="Gene3D" id="3.40.50.880">
    <property type="match status" value="1"/>
</dbReference>
<protein>
    <submittedName>
        <fullName evidence="6">Helix-turn-helix domain-containing protein</fullName>
    </submittedName>
</protein>
<evidence type="ECO:0000259" key="5">
    <source>
        <dbReference type="PROSITE" id="PS01124"/>
    </source>
</evidence>
<keyword evidence="3" id="KW-0804">Transcription</keyword>
<dbReference type="InterPro" id="IPR018062">
    <property type="entry name" value="HTH_AraC-typ_CS"/>
</dbReference>
<sequence length="321" mass="35364">MMPTLRVGLLLVPGCMPSGLFAVADILHAANLRCGRELFKTVWVAESREPVVCAHGVTLTPEQTLAEAACDAVLVPDFWAYTIKQVWRVLDANAALAATLARLPAHVALGSYCTGVALLARAGRLDGAAATTTWWLADAMRERFGDVDWQFHHNALFTPTLATATGANGHLAIVRAFVERHCGAQVFQDIRQWMVLPRPSHTLPVFQGLQLLFQQQPLLRRLQLEVERLPAREATVERVASLLATSPRTLSRRVKEGTGESVASQVRLVKMNQVSERLLLTGDSVGRISDALGFSDESSLRRAFRQLTGYTPKQYRQAFKS</sequence>
<keyword evidence="2" id="KW-0238">DNA-binding</keyword>
<dbReference type="AlphaFoldDB" id="A0A345Y4I5"/>
<dbReference type="InterPro" id="IPR018060">
    <property type="entry name" value="HTH_AraC"/>
</dbReference>
<feature type="domain" description="HTH araC/xylS-type" evidence="5">
    <location>
        <begin position="220"/>
        <end position="318"/>
    </location>
</feature>
<dbReference type="InterPro" id="IPR009057">
    <property type="entry name" value="Homeodomain-like_sf"/>
</dbReference>
<dbReference type="PROSITE" id="PS00041">
    <property type="entry name" value="HTH_ARAC_FAMILY_1"/>
    <property type="match status" value="1"/>
</dbReference>
<dbReference type="KEGG" id="ccah:DWG20_04980"/>
<evidence type="ECO:0000313" key="7">
    <source>
        <dbReference type="Proteomes" id="UP000254537"/>
    </source>
</evidence>
<dbReference type="SUPFAM" id="SSF46689">
    <property type="entry name" value="Homeodomain-like"/>
    <property type="match status" value="1"/>
</dbReference>
<dbReference type="SMART" id="SM00342">
    <property type="entry name" value="HTH_ARAC"/>
    <property type="match status" value="1"/>
</dbReference>
<dbReference type="InterPro" id="IPR029062">
    <property type="entry name" value="Class_I_gatase-like"/>
</dbReference>
<dbReference type="Pfam" id="PF12833">
    <property type="entry name" value="HTH_18"/>
    <property type="match status" value="1"/>
</dbReference>
<evidence type="ECO:0000256" key="4">
    <source>
        <dbReference type="SAM" id="SignalP"/>
    </source>
</evidence>
<dbReference type="InterPro" id="IPR052158">
    <property type="entry name" value="INH-QAR"/>
</dbReference>
<dbReference type="EMBL" id="CP031337">
    <property type="protein sequence ID" value="AXK38837.1"/>
    <property type="molecule type" value="Genomic_DNA"/>
</dbReference>
<proteinExistence type="predicted"/>
<dbReference type="GO" id="GO:0043565">
    <property type="term" value="F:sequence-specific DNA binding"/>
    <property type="evidence" value="ECO:0007669"/>
    <property type="project" value="InterPro"/>
</dbReference>
<dbReference type="PROSITE" id="PS01124">
    <property type="entry name" value="HTH_ARAC_FAMILY_2"/>
    <property type="match status" value="1"/>
</dbReference>
<accession>A0A345Y4I5</accession>
<dbReference type="Gene3D" id="1.10.10.60">
    <property type="entry name" value="Homeodomain-like"/>
    <property type="match status" value="1"/>
</dbReference>